<feature type="transmembrane region" description="Helical" evidence="1">
    <location>
        <begin position="21"/>
        <end position="42"/>
    </location>
</feature>
<sequence length="408" mass="42649">MTSSAERMRAWAVPALLSYGFRPFFLGAGLWATLSMVIWITMLGGLDPLPIAMAPVEWHAHAFLFGFLGAVMAGFMLTAVPNWTGRLPITGWPLAGLVALWGLGRVAMAVSGHLPMGMVAVAELSMPAVLALVIAREIVAGRNWRNLVILVLLAVFALGDGLFLWEAAQHGYAQGGVGLRLGLAAAVMMIGIIGGRIVPSFTRNWLAAQGAAAMPAAPMQVFDRIALAGLLLALAAWTAAPEHVLTGMLLLVAGALHLIRLARWRGHATLAEPLVTVLHVGYCFVPLGALGMGAEILLPGTLGMAAAQHLWMAGAVGLMSMAVMTRAALGHTGRALHASGGIATLYGALILSVAARVLAGAWPGEVWLLHLSAAGWIGAWGGFVAIYWPILTRPRLARKAPSGARPAA</sequence>
<dbReference type="OrthoDB" id="9770040at2"/>
<feature type="transmembrane region" description="Helical" evidence="1">
    <location>
        <begin position="92"/>
        <end position="110"/>
    </location>
</feature>
<feature type="transmembrane region" description="Helical" evidence="1">
    <location>
        <begin position="244"/>
        <end position="262"/>
    </location>
</feature>
<dbReference type="EMBL" id="PRDS01000007">
    <property type="protein sequence ID" value="PPB79968.1"/>
    <property type="molecule type" value="Genomic_DNA"/>
</dbReference>
<organism evidence="2 3">
    <name type="scientific">Albidovulum inexpectatum</name>
    <dbReference type="NCBI Taxonomy" id="196587"/>
    <lineage>
        <taxon>Bacteria</taxon>
        <taxon>Pseudomonadati</taxon>
        <taxon>Pseudomonadota</taxon>
        <taxon>Alphaproteobacteria</taxon>
        <taxon>Rhodobacterales</taxon>
        <taxon>Paracoccaceae</taxon>
        <taxon>Albidovulum</taxon>
    </lineage>
</organism>
<feature type="transmembrane region" description="Helical" evidence="1">
    <location>
        <begin position="116"/>
        <end position="135"/>
    </location>
</feature>
<feature type="transmembrane region" description="Helical" evidence="1">
    <location>
        <begin position="177"/>
        <end position="201"/>
    </location>
</feature>
<feature type="transmembrane region" description="Helical" evidence="1">
    <location>
        <begin position="221"/>
        <end position="238"/>
    </location>
</feature>
<dbReference type="Proteomes" id="UP000239736">
    <property type="component" value="Unassembled WGS sequence"/>
</dbReference>
<feature type="transmembrane region" description="Helical" evidence="1">
    <location>
        <begin position="310"/>
        <end position="329"/>
    </location>
</feature>
<evidence type="ECO:0000313" key="3">
    <source>
        <dbReference type="Proteomes" id="UP000239736"/>
    </source>
</evidence>
<dbReference type="Pfam" id="PF05940">
    <property type="entry name" value="NnrS"/>
    <property type="match status" value="1"/>
</dbReference>
<feature type="transmembrane region" description="Helical" evidence="1">
    <location>
        <begin position="147"/>
        <end position="165"/>
    </location>
</feature>
<dbReference type="InterPro" id="IPR010266">
    <property type="entry name" value="NnrS"/>
</dbReference>
<dbReference type="RefSeq" id="WP_104071727.1">
    <property type="nucleotide sequence ID" value="NZ_PRDS01000007.1"/>
</dbReference>
<feature type="transmembrane region" description="Helical" evidence="1">
    <location>
        <begin position="62"/>
        <end position="80"/>
    </location>
</feature>
<proteinExistence type="predicted"/>
<name>A0A2S5JF31_9RHOB</name>
<feature type="transmembrane region" description="Helical" evidence="1">
    <location>
        <begin position="274"/>
        <end position="298"/>
    </location>
</feature>
<dbReference type="AlphaFoldDB" id="A0A2S5JF31"/>
<feature type="transmembrane region" description="Helical" evidence="1">
    <location>
        <begin position="368"/>
        <end position="390"/>
    </location>
</feature>
<keyword evidence="1" id="KW-0472">Membrane</keyword>
<feature type="transmembrane region" description="Helical" evidence="1">
    <location>
        <begin position="341"/>
        <end position="362"/>
    </location>
</feature>
<protein>
    <submittedName>
        <fullName evidence="2">Uncharacterized protein involved in response to NO</fullName>
    </submittedName>
</protein>
<keyword evidence="3" id="KW-1185">Reference proteome</keyword>
<evidence type="ECO:0000313" key="2">
    <source>
        <dbReference type="EMBL" id="PPB79968.1"/>
    </source>
</evidence>
<reference evidence="2 3" key="1">
    <citation type="submission" date="2018-01" db="EMBL/GenBank/DDBJ databases">
        <title>Genomic Encyclopedia of Archaeal and Bacterial Type Strains, Phase II (KMG-II): from individual species to whole genera.</title>
        <authorList>
            <person name="Goeker M."/>
        </authorList>
    </citation>
    <scope>NUCLEOTIDE SEQUENCE [LARGE SCALE GENOMIC DNA]</scope>
    <source>
        <strain evidence="2 3">DSM 12048</strain>
    </source>
</reference>
<evidence type="ECO:0000256" key="1">
    <source>
        <dbReference type="SAM" id="Phobius"/>
    </source>
</evidence>
<keyword evidence="1" id="KW-1133">Transmembrane helix</keyword>
<gene>
    <name evidence="2" type="ORF">LV82_02250</name>
</gene>
<keyword evidence="1" id="KW-0812">Transmembrane</keyword>
<comment type="caution">
    <text evidence="2">The sequence shown here is derived from an EMBL/GenBank/DDBJ whole genome shotgun (WGS) entry which is preliminary data.</text>
</comment>
<accession>A0A2S5JF31</accession>